<dbReference type="Proteomes" id="UP000008672">
    <property type="component" value="Unassembled WGS sequence"/>
</dbReference>
<dbReference type="AlphaFoldDB" id="H3A158"/>
<name>H3A158_LATCH</name>
<accession>H3A158</accession>
<reference evidence="1" key="2">
    <citation type="submission" date="2025-08" db="UniProtKB">
        <authorList>
            <consortium name="Ensembl"/>
        </authorList>
    </citation>
    <scope>IDENTIFICATION</scope>
</reference>
<evidence type="ECO:0000313" key="1">
    <source>
        <dbReference type="Ensembl" id="ENSLACP00000003379.1"/>
    </source>
</evidence>
<reference evidence="2" key="1">
    <citation type="submission" date="2011-08" db="EMBL/GenBank/DDBJ databases">
        <title>The draft genome of Latimeria chalumnae.</title>
        <authorList>
            <person name="Di Palma F."/>
            <person name="Alfoldi J."/>
            <person name="Johnson J."/>
            <person name="Berlin A."/>
            <person name="Gnerre S."/>
            <person name="Jaffe D."/>
            <person name="MacCallum I."/>
            <person name="Young S."/>
            <person name="Walker B.J."/>
            <person name="Lander E."/>
            <person name="Lindblad-Toh K."/>
        </authorList>
    </citation>
    <scope>NUCLEOTIDE SEQUENCE [LARGE SCALE GENOMIC DNA]</scope>
    <source>
        <strain evidence="2">Wild caught</strain>
    </source>
</reference>
<protein>
    <submittedName>
        <fullName evidence="1">Uncharacterized protein</fullName>
    </submittedName>
</protein>
<dbReference type="eggNOG" id="ENOG502S867">
    <property type="taxonomic scope" value="Eukaryota"/>
</dbReference>
<evidence type="ECO:0000313" key="2">
    <source>
        <dbReference type="Proteomes" id="UP000008672"/>
    </source>
</evidence>
<keyword evidence="2" id="KW-1185">Reference proteome</keyword>
<proteinExistence type="predicted"/>
<dbReference type="InParanoid" id="H3A158"/>
<sequence length="138" mass="16450">VITYSMSSGVVCTLYAEAKARNDSAKWKIWTYWKLDYLKHAVHVESVAKIRSKNSGFRIRQMLTESPEARKLKEEFSARWRSKDEQVKILIDDVLLAVRVNKSMLSVQEIHDYMAKYMSIPESWRRKNYAFEFRYFIL</sequence>
<organism evidence="1 2">
    <name type="scientific">Latimeria chalumnae</name>
    <name type="common">Coelacanth</name>
    <dbReference type="NCBI Taxonomy" id="7897"/>
    <lineage>
        <taxon>Eukaryota</taxon>
        <taxon>Metazoa</taxon>
        <taxon>Chordata</taxon>
        <taxon>Craniata</taxon>
        <taxon>Vertebrata</taxon>
        <taxon>Euteleostomi</taxon>
        <taxon>Coelacanthiformes</taxon>
        <taxon>Coelacanthidae</taxon>
        <taxon>Latimeria</taxon>
    </lineage>
</organism>
<dbReference type="EMBL" id="AFYH01225643">
    <property type="status" value="NOT_ANNOTATED_CDS"/>
    <property type="molecule type" value="Genomic_DNA"/>
</dbReference>
<dbReference type="Ensembl" id="ENSLACT00000003409.1">
    <property type="protein sequence ID" value="ENSLACP00000003379.1"/>
    <property type="gene ID" value="ENSLACG00000003019.1"/>
</dbReference>
<dbReference type="GeneTree" id="ENSGT00390000005457"/>
<dbReference type="HOGENOM" id="CLU_1890410_0_0_1"/>
<reference evidence="1" key="3">
    <citation type="submission" date="2025-09" db="UniProtKB">
        <authorList>
            <consortium name="Ensembl"/>
        </authorList>
    </citation>
    <scope>IDENTIFICATION</scope>
</reference>